<keyword evidence="2" id="KW-1185">Reference proteome</keyword>
<dbReference type="KEGG" id="daw:HS1_002272"/>
<dbReference type="EMBL" id="CP013015">
    <property type="protein sequence ID" value="AMM42057.1"/>
    <property type="molecule type" value="Genomic_DNA"/>
</dbReference>
<dbReference type="AlphaFoldDB" id="A0A7V1K5F5"/>
<proteinExistence type="predicted"/>
<protein>
    <submittedName>
        <fullName evidence="1">Uncharacterized protein</fullName>
    </submittedName>
</protein>
<dbReference type="Proteomes" id="UP000070560">
    <property type="component" value="Chromosome"/>
</dbReference>
<organism evidence="1 2">
    <name type="scientific">Desulfofervidus auxilii</name>
    <dbReference type="NCBI Taxonomy" id="1621989"/>
    <lineage>
        <taxon>Bacteria</taxon>
        <taxon>Pseudomonadati</taxon>
        <taxon>Thermodesulfobacteriota</taxon>
        <taxon>Candidatus Desulfofervidia</taxon>
        <taxon>Candidatus Desulfofervidales</taxon>
        <taxon>Candidatus Desulfofervidaceae</taxon>
        <taxon>Candidatus Desulfofervidus</taxon>
    </lineage>
</organism>
<evidence type="ECO:0000313" key="1">
    <source>
        <dbReference type="EMBL" id="AMM42057.1"/>
    </source>
</evidence>
<sequence length="71" mass="8705">MWEQLDPGLIKKIRAKLEEELSKKEIETIQYWLEELNKVYNRHREIITLQNAIKELSNRMQNRIRALKEKI</sequence>
<evidence type="ECO:0000313" key="2">
    <source>
        <dbReference type="Proteomes" id="UP000070560"/>
    </source>
</evidence>
<gene>
    <name evidence="1" type="ORF">HS1_002272</name>
</gene>
<reference evidence="1 2" key="1">
    <citation type="submission" date="2015-10" db="EMBL/GenBank/DDBJ databases">
        <title>Candidatus Desulfofervidus auxilii, a hydrogenotrophic sulfate-reducing bacterium involved in the thermophilic anaerobic oxidation of methane.</title>
        <authorList>
            <person name="Krukenberg V."/>
            <person name="Richter M."/>
            <person name="Wegener G."/>
        </authorList>
    </citation>
    <scope>NUCLEOTIDE SEQUENCE [LARGE SCALE GENOMIC DNA]</scope>
    <source>
        <strain evidence="1 2">HS1</strain>
    </source>
</reference>
<accession>A0A7V1K5F5</accession>
<dbReference type="RefSeq" id="WP_066065575.1">
    <property type="nucleotide sequence ID" value="NZ_CP013015.1"/>
</dbReference>
<name>A0A7V1K5F5_DESA2</name>